<evidence type="ECO:0000256" key="5">
    <source>
        <dbReference type="ARBA" id="ARBA00023034"/>
    </source>
</evidence>
<dbReference type="GO" id="GO:0048268">
    <property type="term" value="P:clathrin coat assembly"/>
    <property type="evidence" value="ECO:0007669"/>
    <property type="project" value="InterPro"/>
</dbReference>
<keyword evidence="4" id="KW-0254">Endocytosis</keyword>
<protein>
    <submittedName>
        <fullName evidence="10">AP180 N-terminal homology (ANTH) domain</fullName>
    </submittedName>
</protein>
<name>A0AAN8Z211_9MAGN</name>
<evidence type="ECO:0000256" key="8">
    <source>
        <dbReference type="ARBA" id="ARBA00023329"/>
    </source>
</evidence>
<dbReference type="InterPro" id="IPR045192">
    <property type="entry name" value="AP180-like"/>
</dbReference>
<keyword evidence="5" id="KW-0333">Golgi apparatus</keyword>
<dbReference type="InterPro" id="IPR013809">
    <property type="entry name" value="ENTH"/>
</dbReference>
<dbReference type="PANTHER" id="PTHR22951:SF19">
    <property type="entry name" value="OS08G0467300 PROTEIN"/>
    <property type="match status" value="1"/>
</dbReference>
<dbReference type="InterPro" id="IPR014712">
    <property type="entry name" value="ANTH_dom_sf"/>
</dbReference>
<proteinExistence type="predicted"/>
<dbReference type="InterPro" id="IPR048050">
    <property type="entry name" value="ANTH_N_plant"/>
</dbReference>
<dbReference type="GO" id="GO:0000149">
    <property type="term" value="F:SNARE binding"/>
    <property type="evidence" value="ECO:0007669"/>
    <property type="project" value="TreeGrafter"/>
</dbReference>
<evidence type="ECO:0000256" key="7">
    <source>
        <dbReference type="ARBA" id="ARBA00023176"/>
    </source>
</evidence>
<dbReference type="CDD" id="cd16987">
    <property type="entry name" value="ANTH_N_AP180_plant"/>
    <property type="match status" value="1"/>
</dbReference>
<accession>A0AAN8Z211</accession>
<dbReference type="EMBL" id="JBAMMX010000019">
    <property type="protein sequence ID" value="KAK6921572.1"/>
    <property type="molecule type" value="Genomic_DNA"/>
</dbReference>
<dbReference type="GO" id="GO:0005905">
    <property type="term" value="C:clathrin-coated pit"/>
    <property type="evidence" value="ECO:0007669"/>
    <property type="project" value="UniProtKB-SubCell"/>
</dbReference>
<dbReference type="GO" id="GO:0006900">
    <property type="term" value="P:vesicle budding from membrane"/>
    <property type="evidence" value="ECO:0007669"/>
    <property type="project" value="TreeGrafter"/>
</dbReference>
<dbReference type="Pfam" id="PF07651">
    <property type="entry name" value="ANTH"/>
    <property type="match status" value="1"/>
</dbReference>
<dbReference type="SMART" id="SM00273">
    <property type="entry name" value="ENTH"/>
    <property type="match status" value="1"/>
</dbReference>
<keyword evidence="6" id="KW-0472">Membrane</keyword>
<dbReference type="GO" id="GO:0005794">
    <property type="term" value="C:Golgi apparatus"/>
    <property type="evidence" value="ECO:0007669"/>
    <property type="project" value="UniProtKB-SubCell"/>
</dbReference>
<dbReference type="SUPFAM" id="SSF48464">
    <property type="entry name" value="ENTH/VHS domain"/>
    <property type="match status" value="1"/>
</dbReference>
<evidence type="ECO:0000256" key="2">
    <source>
        <dbReference type="ARBA" id="ARBA00004555"/>
    </source>
</evidence>
<keyword evidence="11" id="KW-1185">Reference proteome</keyword>
<comment type="caution">
    <text evidence="10">The sequence shown here is derived from an EMBL/GenBank/DDBJ whole genome shotgun (WGS) entry which is preliminary data.</text>
</comment>
<dbReference type="GO" id="GO:0032050">
    <property type="term" value="F:clathrin heavy chain binding"/>
    <property type="evidence" value="ECO:0007669"/>
    <property type="project" value="TreeGrafter"/>
</dbReference>
<dbReference type="Gene3D" id="1.25.40.90">
    <property type="match status" value="1"/>
</dbReference>
<evidence type="ECO:0000256" key="4">
    <source>
        <dbReference type="ARBA" id="ARBA00022583"/>
    </source>
</evidence>
<evidence type="ECO:0000256" key="1">
    <source>
        <dbReference type="ARBA" id="ARBA00004132"/>
    </source>
</evidence>
<evidence type="ECO:0000256" key="6">
    <source>
        <dbReference type="ARBA" id="ARBA00023136"/>
    </source>
</evidence>
<sequence>MRLWRRASGALKDKNSIIAANLARRASYRHPDLEAAVIKATNHDESSLDYKNAQRVYAWIRTSPAYLKPFLWALSMRLEKTRDWVVAIKGLMLLHGVFCCRIPAVKQIARLPFDLSDFNDGHSRPVKTWGINIFIRAYFAYLDQKSMMLSMEYQDQRQRQRRTWEEQSPPLVHDLVKLQQLQGLLDMLLQLKPQSYSMLVGLIREAMDCIIIEIFDIYSKICHGIARVLVRVYSASGKLEAAMALKVLQKATVQGESLILYFEFCRGFGLMKESEFPKVERIPEEDFEELERIINGVTHRRKMDESCEVEDKAMTAMETRSVDERLVSSRNLKTVITDKWEEKRVERVR</sequence>
<feature type="domain" description="ENTH" evidence="9">
    <location>
        <begin position="25"/>
        <end position="156"/>
    </location>
</feature>
<dbReference type="GO" id="GO:0005546">
    <property type="term" value="F:phosphatidylinositol-4,5-bisphosphate binding"/>
    <property type="evidence" value="ECO:0007669"/>
    <property type="project" value="TreeGrafter"/>
</dbReference>
<dbReference type="InterPro" id="IPR008942">
    <property type="entry name" value="ENTH_VHS"/>
</dbReference>
<comment type="subcellular location">
    <subcellularLocation>
        <location evidence="1">Cytoplasmic vesicle</location>
        <location evidence="1">Clathrin-coated vesicle</location>
    </subcellularLocation>
    <subcellularLocation>
        <location evidence="2">Golgi apparatus</location>
    </subcellularLocation>
    <subcellularLocation>
        <location evidence="3">Membrane</location>
        <location evidence="3">Clathrin-coated pit</location>
    </subcellularLocation>
</comment>
<keyword evidence="7" id="KW-0168">Coated pit</keyword>
<evidence type="ECO:0000256" key="3">
    <source>
        <dbReference type="ARBA" id="ARBA00004600"/>
    </source>
</evidence>
<reference evidence="10 11" key="1">
    <citation type="submission" date="2023-12" db="EMBL/GenBank/DDBJ databases">
        <title>A high-quality genome assembly for Dillenia turbinata (Dilleniales).</title>
        <authorList>
            <person name="Chanderbali A."/>
        </authorList>
    </citation>
    <scope>NUCLEOTIDE SEQUENCE [LARGE SCALE GENOMIC DNA]</scope>
    <source>
        <strain evidence="10">LSX21</strain>
        <tissue evidence="10">Leaf</tissue>
    </source>
</reference>
<keyword evidence="8" id="KW-0968">Cytoplasmic vesicle</keyword>
<dbReference type="GO" id="GO:0072583">
    <property type="term" value="P:clathrin-dependent endocytosis"/>
    <property type="evidence" value="ECO:0007669"/>
    <property type="project" value="InterPro"/>
</dbReference>
<dbReference type="FunFam" id="1.25.40.90:FF:000027">
    <property type="entry name" value="Putative clathrin assembly protein"/>
    <property type="match status" value="1"/>
</dbReference>
<dbReference type="PANTHER" id="PTHR22951">
    <property type="entry name" value="CLATHRIN ASSEMBLY PROTEIN"/>
    <property type="match status" value="1"/>
</dbReference>
<evidence type="ECO:0000313" key="11">
    <source>
        <dbReference type="Proteomes" id="UP001370490"/>
    </source>
</evidence>
<dbReference type="Gene3D" id="1.20.58.150">
    <property type="entry name" value="ANTH domain"/>
    <property type="match status" value="1"/>
</dbReference>
<dbReference type="SUPFAM" id="SSF89009">
    <property type="entry name" value="GAT-like domain"/>
    <property type="match status" value="1"/>
</dbReference>
<evidence type="ECO:0000259" key="9">
    <source>
        <dbReference type="PROSITE" id="PS50942"/>
    </source>
</evidence>
<dbReference type="AlphaFoldDB" id="A0AAN8Z211"/>
<organism evidence="10 11">
    <name type="scientific">Dillenia turbinata</name>
    <dbReference type="NCBI Taxonomy" id="194707"/>
    <lineage>
        <taxon>Eukaryota</taxon>
        <taxon>Viridiplantae</taxon>
        <taxon>Streptophyta</taxon>
        <taxon>Embryophyta</taxon>
        <taxon>Tracheophyta</taxon>
        <taxon>Spermatophyta</taxon>
        <taxon>Magnoliopsida</taxon>
        <taxon>eudicotyledons</taxon>
        <taxon>Gunneridae</taxon>
        <taxon>Pentapetalae</taxon>
        <taxon>Dilleniales</taxon>
        <taxon>Dilleniaceae</taxon>
        <taxon>Dillenia</taxon>
    </lineage>
</organism>
<dbReference type="GO" id="GO:0030136">
    <property type="term" value="C:clathrin-coated vesicle"/>
    <property type="evidence" value="ECO:0007669"/>
    <property type="project" value="UniProtKB-SubCell"/>
</dbReference>
<dbReference type="InterPro" id="IPR011417">
    <property type="entry name" value="ANTH_dom"/>
</dbReference>
<gene>
    <name evidence="10" type="ORF">RJ641_012079</name>
</gene>
<evidence type="ECO:0000313" key="10">
    <source>
        <dbReference type="EMBL" id="KAK6921572.1"/>
    </source>
</evidence>
<dbReference type="Proteomes" id="UP001370490">
    <property type="component" value="Unassembled WGS sequence"/>
</dbReference>
<dbReference type="PROSITE" id="PS50942">
    <property type="entry name" value="ENTH"/>
    <property type="match status" value="1"/>
</dbReference>
<dbReference type="GO" id="GO:0005545">
    <property type="term" value="F:1-phosphatidylinositol binding"/>
    <property type="evidence" value="ECO:0007669"/>
    <property type="project" value="InterPro"/>
</dbReference>